<evidence type="ECO:0000256" key="1">
    <source>
        <dbReference type="ARBA" id="ARBA00001933"/>
    </source>
</evidence>
<evidence type="ECO:0000313" key="7">
    <source>
        <dbReference type="Proteomes" id="UP000198642"/>
    </source>
</evidence>
<sequence>MSPGLRIGWIVGPDPVIERLSDIKMQTDYESSSLSQYVVDKWLADGIYEDYLKQIREQLKFRRGFTIQILTEYFSELATWNIPKGGFYIWLRLQPNISIRKLFYAALQEGILINPGSIYDKNDQDHLRLSFSFASMEDLEKGLIRLSEMIKNL</sequence>
<evidence type="ECO:0000256" key="4">
    <source>
        <dbReference type="ARBA" id="ARBA00022898"/>
    </source>
</evidence>
<dbReference type="GO" id="GO:0030170">
    <property type="term" value="F:pyridoxal phosphate binding"/>
    <property type="evidence" value="ECO:0007669"/>
    <property type="project" value="InterPro"/>
</dbReference>
<dbReference type="PANTHER" id="PTHR42790">
    <property type="entry name" value="AMINOTRANSFERASE"/>
    <property type="match status" value="1"/>
</dbReference>
<dbReference type="SUPFAM" id="SSF53383">
    <property type="entry name" value="PLP-dependent transferases"/>
    <property type="match status" value="1"/>
</dbReference>
<keyword evidence="2 6" id="KW-0032">Aminotransferase</keyword>
<dbReference type="InterPro" id="IPR050859">
    <property type="entry name" value="Class-I_PLP-dep_aminotransf"/>
</dbReference>
<keyword evidence="7" id="KW-1185">Reference proteome</keyword>
<dbReference type="Proteomes" id="UP000198642">
    <property type="component" value="Unassembled WGS sequence"/>
</dbReference>
<dbReference type="InterPro" id="IPR004839">
    <property type="entry name" value="Aminotransferase_I/II_large"/>
</dbReference>
<gene>
    <name evidence="6" type="ORF">SAMN04488072_11376</name>
</gene>
<protein>
    <submittedName>
        <fullName evidence="6">Aminotransferase class I and II</fullName>
    </submittedName>
</protein>
<reference evidence="6 7" key="1">
    <citation type="submission" date="2016-10" db="EMBL/GenBank/DDBJ databases">
        <authorList>
            <person name="de Groot N.N."/>
        </authorList>
    </citation>
    <scope>NUCLEOTIDE SEQUENCE [LARGE SCALE GENOMIC DNA]</scope>
    <source>
        <strain evidence="6 7">CGMCC 1.3702</strain>
    </source>
</reference>
<dbReference type="GO" id="GO:1901605">
    <property type="term" value="P:alpha-amino acid metabolic process"/>
    <property type="evidence" value="ECO:0007669"/>
    <property type="project" value="TreeGrafter"/>
</dbReference>
<dbReference type="Gene3D" id="3.90.1150.10">
    <property type="entry name" value="Aspartate Aminotransferase, domain 1"/>
    <property type="match status" value="1"/>
</dbReference>
<dbReference type="InterPro" id="IPR015421">
    <property type="entry name" value="PyrdxlP-dep_Trfase_major"/>
</dbReference>
<dbReference type="InterPro" id="IPR015424">
    <property type="entry name" value="PyrdxlP-dep_Trfase"/>
</dbReference>
<comment type="cofactor">
    <cofactor evidence="1">
        <name>pyridoxal 5'-phosphate</name>
        <dbReference type="ChEBI" id="CHEBI:597326"/>
    </cofactor>
</comment>
<evidence type="ECO:0000313" key="6">
    <source>
        <dbReference type="EMBL" id="SFB29084.1"/>
    </source>
</evidence>
<dbReference type="CDD" id="cd00609">
    <property type="entry name" value="AAT_like"/>
    <property type="match status" value="1"/>
</dbReference>
<dbReference type="RefSeq" id="WP_342028042.1">
    <property type="nucleotide sequence ID" value="NZ_FOJW01000013.1"/>
</dbReference>
<dbReference type="Pfam" id="PF00155">
    <property type="entry name" value="Aminotran_1_2"/>
    <property type="match status" value="1"/>
</dbReference>
<dbReference type="InterPro" id="IPR015422">
    <property type="entry name" value="PyrdxlP-dep_Trfase_small"/>
</dbReference>
<dbReference type="STRING" id="237679.SAMN04488072_11376"/>
<keyword evidence="4" id="KW-0663">Pyridoxal phosphate</keyword>
<accession>A0A1I0ZTP2</accession>
<dbReference type="AlphaFoldDB" id="A0A1I0ZTP2"/>
<proteinExistence type="predicted"/>
<dbReference type="GO" id="GO:0008483">
    <property type="term" value="F:transaminase activity"/>
    <property type="evidence" value="ECO:0007669"/>
    <property type="project" value="UniProtKB-KW"/>
</dbReference>
<evidence type="ECO:0000256" key="2">
    <source>
        <dbReference type="ARBA" id="ARBA00022576"/>
    </source>
</evidence>
<evidence type="ECO:0000256" key="3">
    <source>
        <dbReference type="ARBA" id="ARBA00022679"/>
    </source>
</evidence>
<dbReference type="Gene3D" id="3.40.640.10">
    <property type="entry name" value="Type I PLP-dependent aspartate aminotransferase-like (Major domain)"/>
    <property type="match status" value="1"/>
</dbReference>
<dbReference type="PANTHER" id="PTHR42790:SF17">
    <property type="entry name" value="TRANSCRIPTIONAL REGULATOR, GNTR FAMILY"/>
    <property type="match status" value="1"/>
</dbReference>
<keyword evidence="3 6" id="KW-0808">Transferase</keyword>
<dbReference type="EMBL" id="FOJW01000013">
    <property type="protein sequence ID" value="SFB29084.1"/>
    <property type="molecule type" value="Genomic_DNA"/>
</dbReference>
<evidence type="ECO:0000259" key="5">
    <source>
        <dbReference type="Pfam" id="PF00155"/>
    </source>
</evidence>
<name>A0A1I0ZTP2_9BACI</name>
<feature type="domain" description="Aminotransferase class I/classII large" evidence="5">
    <location>
        <begin position="3"/>
        <end position="143"/>
    </location>
</feature>
<organism evidence="6 7">
    <name type="scientific">Lentibacillus halodurans</name>
    <dbReference type="NCBI Taxonomy" id="237679"/>
    <lineage>
        <taxon>Bacteria</taxon>
        <taxon>Bacillati</taxon>
        <taxon>Bacillota</taxon>
        <taxon>Bacilli</taxon>
        <taxon>Bacillales</taxon>
        <taxon>Bacillaceae</taxon>
        <taxon>Lentibacillus</taxon>
    </lineage>
</organism>